<feature type="compositionally biased region" description="Pro residues" evidence="1">
    <location>
        <begin position="296"/>
        <end position="305"/>
    </location>
</feature>
<feature type="compositionally biased region" description="Low complexity" evidence="1">
    <location>
        <begin position="894"/>
        <end position="920"/>
    </location>
</feature>
<dbReference type="STRING" id="1569628.A0A316UIW3"/>
<reference evidence="4 5" key="1">
    <citation type="journal article" date="2018" name="Mol. Biol. Evol.">
        <title>Broad Genomic Sampling Reveals a Smut Pathogenic Ancestry of the Fungal Clade Ustilaginomycotina.</title>
        <authorList>
            <person name="Kijpornyongpan T."/>
            <person name="Mondo S.J."/>
            <person name="Barry K."/>
            <person name="Sandor L."/>
            <person name="Lee J."/>
            <person name="Lipzen A."/>
            <person name="Pangilinan J."/>
            <person name="LaButti K."/>
            <person name="Hainaut M."/>
            <person name="Henrissat B."/>
            <person name="Grigoriev I.V."/>
            <person name="Spatafora J.W."/>
            <person name="Aime M.C."/>
        </authorList>
    </citation>
    <scope>NUCLEOTIDE SEQUENCE [LARGE SCALE GENOMIC DNA]</scope>
    <source>
        <strain evidence="4 5">MCA 5214</strain>
    </source>
</reference>
<evidence type="ECO:0000259" key="3">
    <source>
        <dbReference type="Pfam" id="PF11702"/>
    </source>
</evidence>
<dbReference type="GO" id="GO:0006808">
    <property type="term" value="P:regulation of nitrogen utilization"/>
    <property type="evidence" value="ECO:0007669"/>
    <property type="project" value="TreeGrafter"/>
</dbReference>
<feature type="compositionally biased region" description="Low complexity" evidence="1">
    <location>
        <begin position="183"/>
        <end position="198"/>
    </location>
</feature>
<dbReference type="GeneID" id="37028961"/>
<dbReference type="PANTHER" id="PTHR28014:SF1">
    <property type="entry name" value="NEGATIVE REGULATOR OF RAS-CAMP PATHWAY"/>
    <property type="match status" value="1"/>
</dbReference>
<dbReference type="GO" id="GO:0000122">
    <property type="term" value="P:negative regulation of transcription by RNA polymerase II"/>
    <property type="evidence" value="ECO:0007669"/>
    <property type="project" value="TreeGrafter"/>
</dbReference>
<feature type="compositionally biased region" description="Polar residues" evidence="1">
    <location>
        <begin position="151"/>
        <end position="174"/>
    </location>
</feature>
<protein>
    <submittedName>
        <fullName evidence="4">Uncharacterized protein</fullName>
    </submittedName>
</protein>
<feature type="domain" description="Nitrogen regulatory protein areA GATA-like" evidence="2">
    <location>
        <begin position="32"/>
        <end position="59"/>
    </location>
</feature>
<feature type="region of interest" description="Disordered" evidence="1">
    <location>
        <begin position="728"/>
        <end position="829"/>
    </location>
</feature>
<feature type="compositionally biased region" description="Acidic residues" evidence="1">
    <location>
        <begin position="513"/>
        <end position="526"/>
    </location>
</feature>
<gene>
    <name evidence="4" type="ORF">BDZ90DRAFT_234757</name>
</gene>
<dbReference type="InterPro" id="IPR021711">
    <property type="entry name" value="DUF3295"/>
</dbReference>
<accession>A0A316UIW3</accession>
<keyword evidence="5" id="KW-1185">Reference proteome</keyword>
<feature type="domain" description="DUF3295" evidence="3">
    <location>
        <begin position="798"/>
        <end position="847"/>
    </location>
</feature>
<feature type="compositionally biased region" description="Acidic residues" evidence="1">
    <location>
        <begin position="110"/>
        <end position="137"/>
    </location>
</feature>
<organism evidence="4 5">
    <name type="scientific">Jaminaea rosea</name>
    <dbReference type="NCBI Taxonomy" id="1569628"/>
    <lineage>
        <taxon>Eukaryota</taxon>
        <taxon>Fungi</taxon>
        <taxon>Dikarya</taxon>
        <taxon>Basidiomycota</taxon>
        <taxon>Ustilaginomycotina</taxon>
        <taxon>Exobasidiomycetes</taxon>
        <taxon>Microstromatales</taxon>
        <taxon>Microstromatales incertae sedis</taxon>
        <taxon>Jaminaea</taxon>
    </lineage>
</organism>
<dbReference type="Proteomes" id="UP000245884">
    <property type="component" value="Unassembled WGS sequence"/>
</dbReference>
<proteinExistence type="predicted"/>
<evidence type="ECO:0000313" key="5">
    <source>
        <dbReference type="Proteomes" id="UP000245884"/>
    </source>
</evidence>
<dbReference type="GO" id="GO:0005737">
    <property type="term" value="C:cytoplasm"/>
    <property type="evidence" value="ECO:0007669"/>
    <property type="project" value="TreeGrafter"/>
</dbReference>
<feature type="compositionally biased region" description="Basic and acidic residues" evidence="1">
    <location>
        <begin position="569"/>
        <end position="582"/>
    </location>
</feature>
<feature type="compositionally biased region" description="Pro residues" evidence="1">
    <location>
        <begin position="358"/>
        <end position="385"/>
    </location>
</feature>
<feature type="compositionally biased region" description="Basic and acidic residues" evidence="1">
    <location>
        <begin position="976"/>
        <end position="986"/>
    </location>
</feature>
<dbReference type="EMBL" id="KZ819679">
    <property type="protein sequence ID" value="PWN24808.1"/>
    <property type="molecule type" value="Genomic_DNA"/>
</dbReference>
<feature type="compositionally biased region" description="Low complexity" evidence="1">
    <location>
        <begin position="945"/>
        <end position="959"/>
    </location>
</feature>
<name>A0A316UIW3_9BASI</name>
<feature type="compositionally biased region" description="Polar residues" evidence="1">
    <location>
        <begin position="960"/>
        <end position="969"/>
    </location>
</feature>
<feature type="compositionally biased region" description="Low complexity" evidence="1">
    <location>
        <begin position="268"/>
        <end position="281"/>
    </location>
</feature>
<evidence type="ECO:0000313" key="4">
    <source>
        <dbReference type="EMBL" id="PWN24808.1"/>
    </source>
</evidence>
<dbReference type="GO" id="GO:0031930">
    <property type="term" value="P:mitochondria-nucleus signaling pathway"/>
    <property type="evidence" value="ECO:0007669"/>
    <property type="project" value="TreeGrafter"/>
</dbReference>
<sequence length="1045" mass="111339">MPSPYLPGPFLELSTESLASGGELNVDQLAALWNVFTKVGDSLHKGRRLENFAWRAWHREAHLLPPDASWSDFADSTPLETPALSRAGSISQSFSRKPSILAAQWPSTVNEDENAPSDPEDGDEWSSDSSAEEDDVQQPEAGPSRGRTASPPRSSRPANTSTLVTSPPSGSQADEGSYRRRTTSSSSAFGSRARVRFSNLKKSNRRRPLSFQAALRSLASTDESDDLATLAREHRRQGLPAGQQRRSFQGAPGAIDMASRTDGAEVLEAIAASHSSAPAAAERSEGMPSSSSTKAMPPPSGPIEPKPAASAIKEATRPSPAQPVPRTESSQRADDSKKAKFFLSTSVSRSFEDGAESPIPPPPVAREAPPQPAPAPVAPAAPPPAQAQVHAPPLKPNKSKTDLARGGAHHRSATNLHKSGGGSGAGGKGKHGGGKGSSGRLSALHGLTMTKTQHPAPAAGPSKKAGKATGKPVKFALGGDDDDEFTDEEEEPPKPAAAPAPTSKATQLSPGPAEEEVVEEDDEEGWSSDTSAEAEEERRKVQEAAERRRRNEQERQQEMFKKIPLRSKSAADVRMLGEHGRSSSDVGPRSGTTTPRYDEEPQPQQVPVRGLLSSLFHPEQEPHSPPGQLHGRPHASAADLRHAHQAQHGQQHQHKAHAAQHSSHHHHQAPRTREGSKSGDQAKRQSQYQHHRPPSLILGTPSNDNGGPLRPSKSAAALPVLNVAATTPTAATAASTGSQEESSDVFESGSLIQQRGLEGGERSGRQDGGPPSSSSSRAKSKSKSRERMRDESSATVDAPAVAPHRAAPMAAPIAPQTPRTTRRNMLRDELSESLRQNLLWERQSRNRMLGIGATAAREQSAPAPQPQQQQREGTSRPHRRETVLGGNTLRPLTQTQGAGAGPSQQQQHQQNQHSRQNSNASGRSESSHRQNHHSRSTSSLPRMSAEAAARQSNAHAAAATGTQQLSSAETSDEEDEHRHRGEDAHHGLGHSHSHTSSSGGTTVGGSAGTSSGSGAHHRDRDRDRDGPKKKVMWPGGFPNYHQHGW</sequence>
<feature type="compositionally biased region" description="Low complexity" evidence="1">
    <location>
        <begin position="798"/>
        <end position="818"/>
    </location>
</feature>
<feature type="compositionally biased region" description="Low complexity" evidence="1">
    <location>
        <begin position="455"/>
        <end position="472"/>
    </location>
</feature>
<feature type="compositionally biased region" description="Acidic residues" evidence="1">
    <location>
        <begin position="479"/>
        <end position="491"/>
    </location>
</feature>
<feature type="compositionally biased region" description="Low complexity" evidence="1">
    <location>
        <begin position="855"/>
        <end position="872"/>
    </location>
</feature>
<dbReference type="InterPro" id="IPR013860">
    <property type="entry name" value="AreA_GATA"/>
</dbReference>
<feature type="region of interest" description="Disordered" evidence="1">
    <location>
        <begin position="103"/>
        <end position="715"/>
    </location>
</feature>
<dbReference type="InterPro" id="IPR053043">
    <property type="entry name" value="Ras-cAMP_regulatory"/>
</dbReference>
<dbReference type="AlphaFoldDB" id="A0A316UIW3"/>
<feature type="compositionally biased region" description="Low complexity" evidence="1">
    <location>
        <begin position="768"/>
        <end position="777"/>
    </location>
</feature>
<feature type="compositionally biased region" description="Basic and acidic residues" evidence="1">
    <location>
        <begin position="671"/>
        <end position="683"/>
    </location>
</feature>
<dbReference type="RefSeq" id="XP_025359420.1">
    <property type="nucleotide sequence ID" value="XM_025507138.1"/>
</dbReference>
<feature type="compositionally biased region" description="Basic and acidic residues" evidence="1">
    <location>
        <begin position="1016"/>
        <end position="1028"/>
    </location>
</feature>
<dbReference type="OrthoDB" id="515401at2759"/>
<feature type="compositionally biased region" description="Basic and acidic residues" evidence="1">
    <location>
        <begin position="536"/>
        <end position="561"/>
    </location>
</feature>
<dbReference type="PANTHER" id="PTHR28014">
    <property type="entry name" value="NEGATIVE REGULATOR OF RAS-CAMP PATHWAY"/>
    <property type="match status" value="1"/>
</dbReference>
<dbReference type="Pfam" id="PF08550">
    <property type="entry name" value="GATA_AreA"/>
    <property type="match status" value="1"/>
</dbReference>
<feature type="compositionally biased region" description="Basic and acidic residues" evidence="1">
    <location>
        <begin position="783"/>
        <end position="792"/>
    </location>
</feature>
<evidence type="ECO:0000256" key="1">
    <source>
        <dbReference type="SAM" id="MobiDB-lite"/>
    </source>
</evidence>
<evidence type="ECO:0000259" key="2">
    <source>
        <dbReference type="Pfam" id="PF08550"/>
    </source>
</evidence>
<feature type="compositionally biased region" description="Basic and acidic residues" evidence="1">
    <location>
        <begin position="329"/>
        <end position="338"/>
    </location>
</feature>
<feature type="compositionally biased region" description="Basic residues" evidence="1">
    <location>
        <begin position="651"/>
        <end position="670"/>
    </location>
</feature>
<dbReference type="Pfam" id="PF11702">
    <property type="entry name" value="DUF3295"/>
    <property type="match status" value="1"/>
</dbReference>
<feature type="region of interest" description="Disordered" evidence="1">
    <location>
        <begin position="852"/>
        <end position="1045"/>
    </location>
</feature>